<feature type="region of interest" description="Disordered" evidence="5">
    <location>
        <begin position="147"/>
        <end position="178"/>
    </location>
</feature>
<dbReference type="Gene3D" id="2.30.18.10">
    <property type="entry name" value="Transcription factor IIA (TFIIA), beta-barrel domain"/>
    <property type="match status" value="1"/>
</dbReference>
<comment type="caution">
    <text evidence="7">The sequence shown here is derived from an EMBL/GenBank/DDBJ whole genome shotgun (WGS) entry which is preliminary data.</text>
</comment>
<feature type="compositionally biased region" description="Acidic residues" evidence="5">
    <location>
        <begin position="418"/>
        <end position="451"/>
    </location>
</feature>
<dbReference type="PANTHER" id="PTHR12694">
    <property type="entry name" value="TRANSCRIPTION INITIATION FACTOR IIA SUBUNIT 1"/>
    <property type="match status" value="1"/>
</dbReference>
<dbReference type="Pfam" id="PF03153">
    <property type="entry name" value="TFIIA"/>
    <property type="match status" value="2"/>
</dbReference>
<sequence>MSNTQVGNVYQQIIADVVESSRVDFEEGGVDDNVLEELRLSIIIFFFSASCSVVLCFASILNRSGGLWWFICRYACGASFSLLPVLWARPGLSRVGDPSGWQTKLSGLNVAQFPWDPKPEPPMANPPTVPSNAGNYHSINTPPQNIQGQPMQQMQPMPSNGNPPRIKPEPGMDSPPMTQPPFQHGGLTMPQMPMAGATTAQQRAAQHLQNNYGQRAAASINAIQSAQQPPQQPPTQQGAPFHPAGQGLSPQMQMQMHQQQQQQQQARAQQQAAQPQQMTEQQYKSFMAAQQAQAQARAQAARQNGQNAQNSQNAQNGQIGFNGAPPQTDGADDVEAETVIKQIGSNGEEITMGRVEIDGLIRSKIEAMGQSMEGGGLMLPLSQLKKKSRSQSSQPKRTRTRKAKEGTVFEGMIQVDGGDSDDDVKEEEHDEDAINSDLDDPDDGLNDEEDEDEGMGHIMLCMYDKVQRVKNKWYVFSFAVCF</sequence>
<dbReference type="EMBL" id="QGMJ01000279">
    <property type="protein sequence ID" value="TVY38515.1"/>
    <property type="molecule type" value="Genomic_DNA"/>
</dbReference>
<feature type="region of interest" description="Disordered" evidence="5">
    <location>
        <begin position="383"/>
        <end position="451"/>
    </location>
</feature>
<evidence type="ECO:0000256" key="2">
    <source>
        <dbReference type="ARBA" id="ARBA00010059"/>
    </source>
</evidence>
<comment type="subcellular location">
    <subcellularLocation>
        <location evidence="1">Nucleus</location>
    </subcellularLocation>
</comment>
<comment type="similarity">
    <text evidence="2">Belongs to the TFIIA subunit 1 family.</text>
</comment>
<reference evidence="7 8" key="1">
    <citation type="submission" date="2018-05" db="EMBL/GenBank/DDBJ databases">
        <title>Genome sequencing and assembly of the regulated plant pathogen Lachnellula willkommii and related sister species for the development of diagnostic species identification markers.</title>
        <authorList>
            <person name="Giroux E."/>
            <person name="Bilodeau G."/>
        </authorList>
    </citation>
    <scope>NUCLEOTIDE SEQUENCE [LARGE SCALE GENOMIC DNA]</scope>
    <source>
        <strain evidence="7 8">CBS 197.66</strain>
    </source>
</reference>
<feature type="transmembrane region" description="Helical" evidence="6">
    <location>
        <begin position="67"/>
        <end position="87"/>
    </location>
</feature>
<feature type="compositionally biased region" description="Low complexity" evidence="5">
    <location>
        <begin position="223"/>
        <end position="237"/>
    </location>
</feature>
<evidence type="ECO:0000313" key="7">
    <source>
        <dbReference type="EMBL" id="TVY38515.1"/>
    </source>
</evidence>
<dbReference type="InterPro" id="IPR004855">
    <property type="entry name" value="TFIIA_asu/bsu"/>
</dbReference>
<proteinExistence type="inferred from homology"/>
<dbReference type="GO" id="GO:0006367">
    <property type="term" value="P:transcription initiation at RNA polymerase II promoter"/>
    <property type="evidence" value="ECO:0007669"/>
    <property type="project" value="InterPro"/>
</dbReference>
<protein>
    <submittedName>
        <fullName evidence="7">Uncharacterized protein</fullName>
    </submittedName>
</protein>
<organism evidence="7 8">
    <name type="scientific">Lachnellula subtilissima</name>
    <dbReference type="NCBI Taxonomy" id="602034"/>
    <lineage>
        <taxon>Eukaryota</taxon>
        <taxon>Fungi</taxon>
        <taxon>Dikarya</taxon>
        <taxon>Ascomycota</taxon>
        <taxon>Pezizomycotina</taxon>
        <taxon>Leotiomycetes</taxon>
        <taxon>Helotiales</taxon>
        <taxon>Lachnaceae</taxon>
        <taxon>Lachnellula</taxon>
    </lineage>
</organism>
<evidence type="ECO:0000256" key="4">
    <source>
        <dbReference type="ARBA" id="ARBA00023242"/>
    </source>
</evidence>
<feature type="compositionally biased region" description="Low complexity" evidence="5">
    <location>
        <begin position="251"/>
        <end position="318"/>
    </location>
</feature>
<feature type="region of interest" description="Disordered" evidence="5">
    <location>
        <begin position="223"/>
        <end position="332"/>
    </location>
</feature>
<dbReference type="SMART" id="SM01371">
    <property type="entry name" value="TFIIA"/>
    <property type="match status" value="1"/>
</dbReference>
<evidence type="ECO:0000256" key="1">
    <source>
        <dbReference type="ARBA" id="ARBA00004123"/>
    </source>
</evidence>
<keyword evidence="6" id="KW-1133">Transmembrane helix</keyword>
<evidence type="ECO:0000256" key="5">
    <source>
        <dbReference type="SAM" id="MobiDB-lite"/>
    </source>
</evidence>
<dbReference type="SUPFAM" id="SSF50784">
    <property type="entry name" value="Transcription factor IIA (TFIIA), beta-barrel domain"/>
    <property type="match status" value="1"/>
</dbReference>
<dbReference type="PANTHER" id="PTHR12694:SF8">
    <property type="entry name" value="TRANSCRIPTION INITIATION FACTOR IIA SUBUNIT 1"/>
    <property type="match status" value="1"/>
</dbReference>
<evidence type="ECO:0000313" key="8">
    <source>
        <dbReference type="Proteomes" id="UP000462212"/>
    </source>
</evidence>
<keyword evidence="3" id="KW-0804">Transcription</keyword>
<keyword evidence="8" id="KW-1185">Reference proteome</keyword>
<feature type="compositionally biased region" description="Low complexity" evidence="5">
    <location>
        <begin position="147"/>
        <end position="164"/>
    </location>
</feature>
<gene>
    <name evidence="7" type="ORF">LSUB1_G005847</name>
</gene>
<evidence type="ECO:0000256" key="6">
    <source>
        <dbReference type="SAM" id="Phobius"/>
    </source>
</evidence>
<dbReference type="AlphaFoldDB" id="A0A8H8RMZ4"/>
<keyword evidence="4" id="KW-0539">Nucleus</keyword>
<dbReference type="Proteomes" id="UP000462212">
    <property type="component" value="Unassembled WGS sequence"/>
</dbReference>
<keyword evidence="6" id="KW-0812">Transmembrane</keyword>
<dbReference type="GO" id="GO:0005672">
    <property type="term" value="C:transcription factor TFIIA complex"/>
    <property type="evidence" value="ECO:0007669"/>
    <property type="project" value="InterPro"/>
</dbReference>
<name>A0A8H8RMZ4_9HELO</name>
<dbReference type="SUPFAM" id="SSF47396">
    <property type="entry name" value="Transcription factor IIA (TFIIA), alpha-helical domain"/>
    <property type="match status" value="1"/>
</dbReference>
<dbReference type="Gene3D" id="1.10.287.100">
    <property type="match status" value="1"/>
</dbReference>
<accession>A0A8H8RMZ4</accession>
<dbReference type="InterPro" id="IPR009088">
    <property type="entry name" value="TFIIA_b-brl"/>
</dbReference>
<dbReference type="OrthoDB" id="6275927at2759"/>
<evidence type="ECO:0000256" key="3">
    <source>
        <dbReference type="ARBA" id="ARBA00023163"/>
    </source>
</evidence>
<feature type="transmembrane region" description="Helical" evidence="6">
    <location>
        <begin position="40"/>
        <end position="60"/>
    </location>
</feature>
<keyword evidence="6" id="KW-0472">Membrane</keyword>